<evidence type="ECO:0000313" key="1">
    <source>
        <dbReference type="EMBL" id="PHT49674.1"/>
    </source>
</evidence>
<dbReference type="AlphaFoldDB" id="A0A2G2WWQ6"/>
<comment type="caution">
    <text evidence="1">The sequence shown here is derived from an EMBL/GenBank/DDBJ whole genome shotgun (WGS) entry which is preliminary data.</text>
</comment>
<dbReference type="InterPro" id="IPR040336">
    <property type="entry name" value="At1g61900-like"/>
</dbReference>
<dbReference type="EMBL" id="MLFT02000004">
    <property type="protein sequence ID" value="PHT49674.1"/>
    <property type="molecule type" value="Genomic_DNA"/>
</dbReference>
<reference evidence="2" key="2">
    <citation type="journal article" date="2017" name="J. Anim. Genet.">
        <title>Multiple reference genome sequences of hot pepper reveal the massive evolution of plant disease resistance genes by retroduplication.</title>
        <authorList>
            <person name="Kim S."/>
            <person name="Park J."/>
            <person name="Yeom S.-I."/>
            <person name="Kim Y.-M."/>
            <person name="Seo E."/>
            <person name="Kim K.-T."/>
            <person name="Kim M.-S."/>
            <person name="Lee J.M."/>
            <person name="Cheong K."/>
            <person name="Shin H.-S."/>
            <person name="Kim S.-B."/>
            <person name="Han K."/>
            <person name="Lee J."/>
            <person name="Park M."/>
            <person name="Lee H.-A."/>
            <person name="Lee H.-Y."/>
            <person name="Lee Y."/>
            <person name="Oh S."/>
            <person name="Lee J.H."/>
            <person name="Choi E."/>
            <person name="Choi E."/>
            <person name="Lee S.E."/>
            <person name="Jeon J."/>
            <person name="Kim H."/>
            <person name="Choi G."/>
            <person name="Song H."/>
            <person name="Lee J."/>
            <person name="Lee S.-C."/>
            <person name="Kwon J.-K."/>
            <person name="Lee H.-Y."/>
            <person name="Koo N."/>
            <person name="Hong Y."/>
            <person name="Kim R.W."/>
            <person name="Kang W.-H."/>
            <person name="Huh J.H."/>
            <person name="Kang B.-C."/>
            <person name="Yang T.-J."/>
            <person name="Lee Y.-H."/>
            <person name="Bennetzen J.L."/>
            <person name="Choi D."/>
        </authorList>
    </citation>
    <scope>NUCLEOTIDE SEQUENCE [LARGE SCALE GENOMIC DNA]</scope>
    <source>
        <strain evidence="2">cv. PBC81</strain>
    </source>
</reference>
<protein>
    <submittedName>
        <fullName evidence="1">Uncharacterized protein</fullName>
    </submittedName>
</protein>
<reference evidence="1 2" key="1">
    <citation type="journal article" date="2017" name="Genome Biol.">
        <title>New reference genome sequences of hot pepper reveal the massive evolution of plant disease-resistance genes by retroduplication.</title>
        <authorList>
            <person name="Kim S."/>
            <person name="Park J."/>
            <person name="Yeom S.I."/>
            <person name="Kim Y.M."/>
            <person name="Seo E."/>
            <person name="Kim K.T."/>
            <person name="Kim M.S."/>
            <person name="Lee J.M."/>
            <person name="Cheong K."/>
            <person name="Shin H.S."/>
            <person name="Kim S.B."/>
            <person name="Han K."/>
            <person name="Lee J."/>
            <person name="Park M."/>
            <person name="Lee H.A."/>
            <person name="Lee H.Y."/>
            <person name="Lee Y."/>
            <person name="Oh S."/>
            <person name="Lee J.H."/>
            <person name="Choi E."/>
            <person name="Choi E."/>
            <person name="Lee S.E."/>
            <person name="Jeon J."/>
            <person name="Kim H."/>
            <person name="Choi G."/>
            <person name="Song H."/>
            <person name="Lee J."/>
            <person name="Lee S.C."/>
            <person name="Kwon J.K."/>
            <person name="Lee H.Y."/>
            <person name="Koo N."/>
            <person name="Hong Y."/>
            <person name="Kim R.W."/>
            <person name="Kang W.H."/>
            <person name="Huh J.H."/>
            <person name="Kang B.C."/>
            <person name="Yang T.J."/>
            <person name="Lee Y.H."/>
            <person name="Bennetzen J.L."/>
            <person name="Choi D."/>
        </authorList>
    </citation>
    <scope>NUCLEOTIDE SEQUENCE [LARGE SCALE GENOMIC DNA]</scope>
    <source>
        <strain evidence="2">cv. PBC81</strain>
    </source>
</reference>
<dbReference type="PANTHER" id="PTHR33831">
    <property type="entry name" value="GPI-ANCHORED PROTEIN"/>
    <property type="match status" value="1"/>
</dbReference>
<proteinExistence type="predicted"/>
<keyword evidence="2" id="KW-1185">Reference proteome</keyword>
<organism evidence="1 2">
    <name type="scientific">Capsicum baccatum</name>
    <name type="common">Peruvian pepper</name>
    <dbReference type="NCBI Taxonomy" id="33114"/>
    <lineage>
        <taxon>Eukaryota</taxon>
        <taxon>Viridiplantae</taxon>
        <taxon>Streptophyta</taxon>
        <taxon>Embryophyta</taxon>
        <taxon>Tracheophyta</taxon>
        <taxon>Spermatophyta</taxon>
        <taxon>Magnoliopsida</taxon>
        <taxon>eudicotyledons</taxon>
        <taxon>Gunneridae</taxon>
        <taxon>Pentapetalae</taxon>
        <taxon>asterids</taxon>
        <taxon>lamiids</taxon>
        <taxon>Solanales</taxon>
        <taxon>Solanaceae</taxon>
        <taxon>Solanoideae</taxon>
        <taxon>Capsiceae</taxon>
        <taxon>Capsicum</taxon>
    </lineage>
</organism>
<name>A0A2G2WWQ6_CAPBA</name>
<dbReference type="Proteomes" id="UP000224567">
    <property type="component" value="Unassembled WGS sequence"/>
</dbReference>
<dbReference type="OrthoDB" id="1735494at2759"/>
<sequence>MRRVDGCDAILDTSRHDRIEPQLFWLWQPAQMVTNAIGDAAHQDLEIGDPVASSIWNCCQVAQPMTILSGAECVDPKDGFRDSSCSSMNHPKGSLIEDIKDATLSLETSPTASPQPLLPLLAPSPLAPFTNSTSPKLSVSSCLLPSLPPDAILDKILGIGFVCDLNDNIPAPWPSMSHSTASSCKKSVRIPALPVVASGQISENIYLLI</sequence>
<accession>A0A2G2WWQ6</accession>
<dbReference type="STRING" id="33114.A0A2G2WWQ6"/>
<evidence type="ECO:0000313" key="2">
    <source>
        <dbReference type="Proteomes" id="UP000224567"/>
    </source>
</evidence>
<dbReference type="GO" id="GO:0005886">
    <property type="term" value="C:plasma membrane"/>
    <property type="evidence" value="ECO:0007669"/>
    <property type="project" value="TreeGrafter"/>
</dbReference>
<dbReference type="PANTHER" id="PTHR33831:SF9">
    <property type="entry name" value="SPARK DOMAIN-CONTAINING PROTEIN"/>
    <property type="match status" value="1"/>
</dbReference>
<gene>
    <name evidence="1" type="ORF">CQW23_09421</name>
</gene>